<feature type="transmembrane region" description="Helical" evidence="5">
    <location>
        <begin position="245"/>
        <end position="263"/>
    </location>
</feature>
<comment type="caution">
    <text evidence="7">The sequence shown here is derived from an EMBL/GenBank/DDBJ whole genome shotgun (WGS) entry which is preliminary data.</text>
</comment>
<dbReference type="AlphaFoldDB" id="A0A5S4FXY3"/>
<dbReference type="PROSITE" id="PS00216">
    <property type="entry name" value="SUGAR_TRANSPORT_1"/>
    <property type="match status" value="1"/>
</dbReference>
<organism evidence="7 8">
    <name type="scientific">Nonomuraea turkmeniaca</name>
    <dbReference type="NCBI Taxonomy" id="103838"/>
    <lineage>
        <taxon>Bacteria</taxon>
        <taxon>Bacillati</taxon>
        <taxon>Actinomycetota</taxon>
        <taxon>Actinomycetes</taxon>
        <taxon>Streptosporangiales</taxon>
        <taxon>Streptosporangiaceae</taxon>
        <taxon>Nonomuraea</taxon>
    </lineage>
</organism>
<dbReference type="InterPro" id="IPR053160">
    <property type="entry name" value="MFS_DHA3_Transporter"/>
</dbReference>
<keyword evidence="2 5" id="KW-0812">Transmembrane</keyword>
<comment type="subcellular location">
    <subcellularLocation>
        <location evidence="1">Cell membrane</location>
        <topology evidence="1">Multi-pass membrane protein</topology>
    </subcellularLocation>
</comment>
<dbReference type="Gene3D" id="1.20.1250.20">
    <property type="entry name" value="MFS general substrate transporter like domains"/>
    <property type="match status" value="1"/>
</dbReference>
<accession>A0A5S4FXY3</accession>
<evidence type="ECO:0000259" key="6">
    <source>
        <dbReference type="PROSITE" id="PS50850"/>
    </source>
</evidence>
<dbReference type="SUPFAM" id="SSF103473">
    <property type="entry name" value="MFS general substrate transporter"/>
    <property type="match status" value="1"/>
</dbReference>
<dbReference type="InterPro" id="IPR011701">
    <property type="entry name" value="MFS"/>
</dbReference>
<feature type="transmembrane region" description="Helical" evidence="5">
    <location>
        <begin position="92"/>
        <end position="118"/>
    </location>
</feature>
<feature type="transmembrane region" description="Helical" evidence="5">
    <location>
        <begin position="316"/>
        <end position="337"/>
    </location>
</feature>
<dbReference type="PANTHER" id="PTHR23530:SF1">
    <property type="entry name" value="PERMEASE, MAJOR FACILITATOR SUPERFAMILY-RELATED"/>
    <property type="match status" value="1"/>
</dbReference>
<dbReference type="CDD" id="cd06174">
    <property type="entry name" value="MFS"/>
    <property type="match status" value="1"/>
</dbReference>
<dbReference type="GO" id="GO:0005886">
    <property type="term" value="C:plasma membrane"/>
    <property type="evidence" value="ECO:0007669"/>
    <property type="project" value="UniProtKB-SubCell"/>
</dbReference>
<dbReference type="RefSeq" id="WP_138668693.1">
    <property type="nucleotide sequence ID" value="NZ_VCKY01000091.1"/>
</dbReference>
<dbReference type="Proteomes" id="UP000309128">
    <property type="component" value="Unassembled WGS sequence"/>
</dbReference>
<feature type="transmembrane region" description="Helical" evidence="5">
    <location>
        <begin position="386"/>
        <end position="403"/>
    </location>
</feature>
<feature type="transmembrane region" description="Helical" evidence="5">
    <location>
        <begin position="186"/>
        <end position="212"/>
    </location>
</feature>
<dbReference type="InterPro" id="IPR005829">
    <property type="entry name" value="Sugar_transporter_CS"/>
</dbReference>
<feature type="domain" description="Major facilitator superfamily (MFS) profile" evidence="6">
    <location>
        <begin position="27"/>
        <end position="433"/>
    </location>
</feature>
<dbReference type="OrthoDB" id="3513479at2"/>
<keyword evidence="3 5" id="KW-1133">Transmembrane helix</keyword>
<dbReference type="GO" id="GO:0022857">
    <property type="term" value="F:transmembrane transporter activity"/>
    <property type="evidence" value="ECO:0007669"/>
    <property type="project" value="InterPro"/>
</dbReference>
<sequence>MTARRVDWSRSLGPRRSRELPLSGRSALRRYLLVSSLTWLPVGLMMTSMVLLMTERGLSLAQIGLSVTVFSVVTVGLELPTGGLADVVGRRGVLAASAAFLAAALALMSVATTFWMFLVTGVLKGIARALSSGPATSWYVDTLHRIEGPGADLKPGLAKGGVVESVALCAGVLAGGGLPLVVPPTLVFPLAAPNLLGALAAAVLLVVVLVALPEPPHDRRSLRGVLREVPATVVSGVRLAARGPVLRRIMLASASCGVMLMSIELLTPGRLAELAGTAERGTAAYAAVAALGFAGSAAGSALAPRVARLAGGSAKGAIAGAVLAALSVGALAATAGLGGAAGLLTAGVAYVVLFVGSSVTGLLCLEMTHHAVTAAERTTVSSTVSLSLQSGGILGNLTLGTLATQAGVAAAWSVAATMMLASALLFVRMPAATGSSRAPAPPARSGSG</sequence>
<name>A0A5S4FXY3_9ACTN</name>
<evidence type="ECO:0000256" key="4">
    <source>
        <dbReference type="ARBA" id="ARBA00023136"/>
    </source>
</evidence>
<feature type="transmembrane region" description="Helical" evidence="5">
    <location>
        <begin position="59"/>
        <end position="80"/>
    </location>
</feature>
<feature type="transmembrane region" description="Helical" evidence="5">
    <location>
        <begin position="409"/>
        <end position="427"/>
    </location>
</feature>
<evidence type="ECO:0000313" key="8">
    <source>
        <dbReference type="Proteomes" id="UP000309128"/>
    </source>
</evidence>
<feature type="transmembrane region" description="Helical" evidence="5">
    <location>
        <begin position="343"/>
        <end position="365"/>
    </location>
</feature>
<keyword evidence="8" id="KW-1185">Reference proteome</keyword>
<evidence type="ECO:0000256" key="3">
    <source>
        <dbReference type="ARBA" id="ARBA00022989"/>
    </source>
</evidence>
<evidence type="ECO:0000256" key="2">
    <source>
        <dbReference type="ARBA" id="ARBA00022692"/>
    </source>
</evidence>
<dbReference type="InterPro" id="IPR020846">
    <property type="entry name" value="MFS_dom"/>
</dbReference>
<evidence type="ECO:0000313" key="7">
    <source>
        <dbReference type="EMBL" id="TMR16280.1"/>
    </source>
</evidence>
<proteinExistence type="predicted"/>
<dbReference type="PROSITE" id="PS50850">
    <property type="entry name" value="MFS"/>
    <property type="match status" value="1"/>
</dbReference>
<reference evidence="7 8" key="1">
    <citation type="submission" date="2019-05" db="EMBL/GenBank/DDBJ databases">
        <title>Draft genome sequence of Nonomuraea turkmeniaca DSM 43926.</title>
        <authorList>
            <person name="Saricaoglu S."/>
            <person name="Isik K."/>
        </authorList>
    </citation>
    <scope>NUCLEOTIDE SEQUENCE [LARGE SCALE GENOMIC DNA]</scope>
    <source>
        <strain evidence="7 8">DSM 43926</strain>
    </source>
</reference>
<evidence type="ECO:0000256" key="5">
    <source>
        <dbReference type="SAM" id="Phobius"/>
    </source>
</evidence>
<evidence type="ECO:0000256" key="1">
    <source>
        <dbReference type="ARBA" id="ARBA00004651"/>
    </source>
</evidence>
<feature type="transmembrane region" description="Helical" evidence="5">
    <location>
        <begin position="283"/>
        <end position="304"/>
    </location>
</feature>
<gene>
    <name evidence="7" type="ORF">ETD86_25535</name>
</gene>
<keyword evidence="4 5" id="KW-0472">Membrane</keyword>
<dbReference type="InterPro" id="IPR036259">
    <property type="entry name" value="MFS_trans_sf"/>
</dbReference>
<dbReference type="EMBL" id="VCKY01000091">
    <property type="protein sequence ID" value="TMR16280.1"/>
    <property type="molecule type" value="Genomic_DNA"/>
</dbReference>
<dbReference type="Pfam" id="PF07690">
    <property type="entry name" value="MFS_1"/>
    <property type="match status" value="1"/>
</dbReference>
<feature type="transmembrane region" description="Helical" evidence="5">
    <location>
        <begin position="31"/>
        <end position="53"/>
    </location>
</feature>
<protein>
    <submittedName>
        <fullName evidence="7">MFS transporter</fullName>
    </submittedName>
</protein>
<dbReference type="PANTHER" id="PTHR23530">
    <property type="entry name" value="TRANSPORT PROTEIN-RELATED"/>
    <property type="match status" value="1"/>
</dbReference>